<evidence type="ECO:0000313" key="1">
    <source>
        <dbReference type="EMBL" id="KTD59814.1"/>
    </source>
</evidence>
<dbReference type="eggNOG" id="ENOG503112J">
    <property type="taxonomic scope" value="Bacteria"/>
</dbReference>
<dbReference type="Proteomes" id="UP000054621">
    <property type="component" value="Unassembled WGS sequence"/>
</dbReference>
<dbReference type="STRING" id="28087.Lsai_0458"/>
<dbReference type="AlphaFoldDB" id="A0A0W0YTJ3"/>
<name>A0A0W0YTJ3_9GAMM</name>
<dbReference type="OrthoDB" id="5648094at2"/>
<proteinExistence type="predicted"/>
<dbReference type="PATRIC" id="fig|28087.4.peg.481"/>
<reference evidence="1 2" key="1">
    <citation type="submission" date="2015-11" db="EMBL/GenBank/DDBJ databases">
        <title>Genomic analysis of 38 Legionella species identifies large and diverse effector repertoires.</title>
        <authorList>
            <person name="Burstein D."/>
            <person name="Amaro F."/>
            <person name="Zusman T."/>
            <person name="Lifshitz Z."/>
            <person name="Cohen O."/>
            <person name="Gilbert J.A."/>
            <person name="Pupko T."/>
            <person name="Shuman H.A."/>
            <person name="Segal G."/>
        </authorList>
    </citation>
    <scope>NUCLEOTIDE SEQUENCE [LARGE SCALE GENOMIC DNA]</scope>
    <source>
        <strain evidence="1 2">Mt.St.Helens-4</strain>
    </source>
</reference>
<sequence>MNIHAYVNGKYLFTIKSDVAHENVQNKRDTRDYIGVRGSEEIVSIYKDVEKKLLEGNYGITPSTQDELDSTSLDKVSISEYLAKKYPNLERLELRADDDSYTSKISNTMGKQYGYPLVWLNCNKYNFNNVNGTREHQWERCIFQTKDDLNKMNSLIDYFKEHKQENEQGLYQGGLSSTLDCLKNSATDNLLLTDRRIPTSVPYEIGLMEEYDHQKGFAFYEGTSQDTYITTNINSCLKDIIDQGLFDNYILQHFGEDGEITGGVSKTIKILSPVTVRNPSYSHVTMQAITLTMVDNKINCDVTLYEGLVSDPFKAQELECVAQTKQTVSDFFASKGLEMEPISTNVRNLKLQLPLQTHCGRFVMTWMAAEVAGVDITKLSNYSEPFNQIFGKIDKYGDKIFRSGDERVAPEKALGHFRENLENFLQIRQEEFKKQYLNTGKEEIELTKELIALVHKLQNANTPDNLLAIEQKMAYLSDSRLKKIINEGMANLGYGSLSTLITQNKSPENIEIIEIEDDLFLVEDITGDQLAQNRQHPINNSGVTQDIKDRLIGIKKEQEEVPNHNVISVSAGK</sequence>
<evidence type="ECO:0000313" key="2">
    <source>
        <dbReference type="Proteomes" id="UP000054621"/>
    </source>
</evidence>
<dbReference type="EMBL" id="LNYV01000004">
    <property type="protein sequence ID" value="KTD59814.1"/>
    <property type="molecule type" value="Genomic_DNA"/>
</dbReference>
<comment type="caution">
    <text evidence="1">The sequence shown here is derived from an EMBL/GenBank/DDBJ whole genome shotgun (WGS) entry which is preliminary data.</text>
</comment>
<organism evidence="1 2">
    <name type="scientific">Legionella sainthelensi</name>
    <dbReference type="NCBI Taxonomy" id="28087"/>
    <lineage>
        <taxon>Bacteria</taxon>
        <taxon>Pseudomonadati</taxon>
        <taxon>Pseudomonadota</taxon>
        <taxon>Gammaproteobacteria</taxon>
        <taxon>Legionellales</taxon>
        <taxon>Legionellaceae</taxon>
        <taxon>Legionella</taxon>
    </lineage>
</organism>
<protein>
    <submittedName>
        <fullName evidence="1">Uncharacterized protein</fullName>
    </submittedName>
</protein>
<accession>A0A0W0YTJ3</accession>
<dbReference type="RefSeq" id="WP_027270142.1">
    <property type="nucleotide sequence ID" value="NZ_CAAAJE010000003.1"/>
</dbReference>
<gene>
    <name evidence="1" type="ORF">Lsai_0458</name>
</gene>